<keyword evidence="2" id="KW-1277">Toxin-antitoxin system</keyword>
<evidence type="ECO:0000256" key="5">
    <source>
        <dbReference type="ARBA" id="ARBA00022801"/>
    </source>
</evidence>
<feature type="domain" description="PIN" evidence="8">
    <location>
        <begin position="3"/>
        <end position="118"/>
    </location>
</feature>
<dbReference type="PANTHER" id="PTHR33653:SF1">
    <property type="entry name" value="RIBONUCLEASE VAPC2"/>
    <property type="match status" value="1"/>
</dbReference>
<evidence type="ECO:0000313" key="9">
    <source>
        <dbReference type="EMBL" id="OCW59310.1"/>
    </source>
</evidence>
<keyword evidence="5" id="KW-0378">Hydrolase</keyword>
<dbReference type="OrthoDB" id="9800524at2"/>
<protein>
    <submittedName>
        <fullName evidence="9">DNA-binding protein</fullName>
    </submittedName>
</protein>
<evidence type="ECO:0000259" key="8">
    <source>
        <dbReference type="Pfam" id="PF01850"/>
    </source>
</evidence>
<reference evidence="9 10" key="1">
    <citation type="submission" date="2015-12" db="EMBL/GenBank/DDBJ databases">
        <authorList>
            <person name="Shamseldin A."/>
            <person name="Moawad H."/>
            <person name="Abd El-Rahim W.M."/>
            <person name="Sadowsky M.J."/>
        </authorList>
    </citation>
    <scope>NUCLEOTIDE SEQUENCE [LARGE SCALE GENOMIC DNA]</scope>
    <source>
        <strain evidence="9 10">JC234</strain>
    </source>
</reference>
<keyword evidence="3" id="KW-0540">Nuclease</keyword>
<dbReference type="PANTHER" id="PTHR33653">
    <property type="entry name" value="RIBONUCLEASE VAPC2"/>
    <property type="match status" value="1"/>
</dbReference>
<evidence type="ECO:0000256" key="4">
    <source>
        <dbReference type="ARBA" id="ARBA00022723"/>
    </source>
</evidence>
<accession>A0A1C1Z0T3</accession>
<dbReference type="EMBL" id="LQZT01000001">
    <property type="protein sequence ID" value="OCW59310.1"/>
    <property type="molecule type" value="Genomic_DNA"/>
</dbReference>
<proteinExistence type="inferred from homology"/>
<keyword evidence="4" id="KW-0479">Metal-binding</keyword>
<dbReference type="GO" id="GO:0004518">
    <property type="term" value="F:nuclease activity"/>
    <property type="evidence" value="ECO:0007669"/>
    <property type="project" value="UniProtKB-KW"/>
</dbReference>
<dbReference type="GO" id="GO:0016787">
    <property type="term" value="F:hydrolase activity"/>
    <property type="evidence" value="ECO:0007669"/>
    <property type="project" value="UniProtKB-KW"/>
</dbReference>
<dbReference type="InterPro" id="IPR029060">
    <property type="entry name" value="PIN-like_dom_sf"/>
</dbReference>
<dbReference type="InterPro" id="IPR050556">
    <property type="entry name" value="Type_II_TA_system_RNase"/>
</dbReference>
<keyword evidence="9" id="KW-0238">DNA-binding</keyword>
<dbReference type="GO" id="GO:0046872">
    <property type="term" value="F:metal ion binding"/>
    <property type="evidence" value="ECO:0007669"/>
    <property type="project" value="UniProtKB-KW"/>
</dbReference>
<evidence type="ECO:0000256" key="6">
    <source>
        <dbReference type="ARBA" id="ARBA00022842"/>
    </source>
</evidence>
<comment type="cofactor">
    <cofactor evidence="1">
        <name>Mg(2+)</name>
        <dbReference type="ChEBI" id="CHEBI:18420"/>
    </cofactor>
</comment>
<comment type="caution">
    <text evidence="9">The sequence shown here is derived from an EMBL/GenBank/DDBJ whole genome shotgun (WGS) entry which is preliminary data.</text>
</comment>
<keyword evidence="10" id="KW-1185">Reference proteome</keyword>
<dbReference type="Proteomes" id="UP000094795">
    <property type="component" value="Unassembled WGS sequence"/>
</dbReference>
<sequence length="136" mass="15367">MPVLVDTNVLVDLAVSDPDWAEWSRTALGQAFDRGLVINPIVFSEFSVRYETYDAAMDAIDMEEFQRENLPWEAAFAAGQAFRLYRLRGGRRDKVLPDFLIGAHAAIRGYAILTRDPGTYRSYFPGVELITPETHP</sequence>
<evidence type="ECO:0000256" key="2">
    <source>
        <dbReference type="ARBA" id="ARBA00022649"/>
    </source>
</evidence>
<evidence type="ECO:0000256" key="7">
    <source>
        <dbReference type="ARBA" id="ARBA00038093"/>
    </source>
</evidence>
<evidence type="ECO:0000313" key="10">
    <source>
        <dbReference type="Proteomes" id="UP000094795"/>
    </source>
</evidence>
<dbReference type="Pfam" id="PF01850">
    <property type="entry name" value="PIN"/>
    <property type="match status" value="1"/>
</dbReference>
<keyword evidence="6" id="KW-0460">Magnesium</keyword>
<dbReference type="GO" id="GO:0003677">
    <property type="term" value="F:DNA binding"/>
    <property type="evidence" value="ECO:0007669"/>
    <property type="project" value="UniProtKB-KW"/>
</dbReference>
<name>A0A1C1Z0T3_9HYPH</name>
<dbReference type="AlphaFoldDB" id="A0A1C1Z0T3"/>
<organism evidence="9 10">
    <name type="scientific">Hoeflea olei</name>
    <dbReference type="NCBI Taxonomy" id="1480615"/>
    <lineage>
        <taxon>Bacteria</taxon>
        <taxon>Pseudomonadati</taxon>
        <taxon>Pseudomonadota</taxon>
        <taxon>Alphaproteobacteria</taxon>
        <taxon>Hyphomicrobiales</taxon>
        <taxon>Rhizobiaceae</taxon>
        <taxon>Hoeflea</taxon>
    </lineage>
</organism>
<dbReference type="STRING" id="1480615.AWJ14_09690"/>
<evidence type="ECO:0000256" key="1">
    <source>
        <dbReference type="ARBA" id="ARBA00001946"/>
    </source>
</evidence>
<dbReference type="SUPFAM" id="SSF88723">
    <property type="entry name" value="PIN domain-like"/>
    <property type="match status" value="1"/>
</dbReference>
<gene>
    <name evidence="9" type="ORF">AWJ14_09690</name>
</gene>
<dbReference type="Gene3D" id="3.40.50.1010">
    <property type="entry name" value="5'-nuclease"/>
    <property type="match status" value="1"/>
</dbReference>
<dbReference type="RefSeq" id="WP_066173772.1">
    <property type="nucleotide sequence ID" value="NZ_LQZT01000001.1"/>
</dbReference>
<dbReference type="InterPro" id="IPR002716">
    <property type="entry name" value="PIN_dom"/>
</dbReference>
<evidence type="ECO:0000256" key="3">
    <source>
        <dbReference type="ARBA" id="ARBA00022722"/>
    </source>
</evidence>
<comment type="similarity">
    <text evidence="7">Belongs to the PINc/VapC protein family.</text>
</comment>
<dbReference type="CDD" id="cd09854">
    <property type="entry name" value="PIN_VapC-like"/>
    <property type="match status" value="1"/>
</dbReference>